<proteinExistence type="predicted"/>
<name>A0A1I8ASS8_9BILA</name>
<keyword evidence="3" id="KW-1185">Reference proteome</keyword>
<dbReference type="WBParaSite" id="L893_g8805.t1">
    <property type="protein sequence ID" value="L893_g8805.t1"/>
    <property type="gene ID" value="L893_g8805"/>
</dbReference>
<sequence length="166" mass="18391">MPGDQDEEFETPSAVPLESVGKDEGNAPSKSDFDEEDLTYLLTATEPEPEQPTAASTPKLYTPPSSPASQIAPTVAKQPETLRARISALWMRTKKHDALPVFQGVLIALALFVSLCFLVLRADDWIPFDTAESRISVESTLEEQFSLLRENLRSWPHGVYLMEPST</sequence>
<keyword evidence="2" id="KW-0472">Membrane</keyword>
<evidence type="ECO:0000256" key="1">
    <source>
        <dbReference type="SAM" id="MobiDB-lite"/>
    </source>
</evidence>
<evidence type="ECO:0000256" key="2">
    <source>
        <dbReference type="SAM" id="Phobius"/>
    </source>
</evidence>
<dbReference type="Proteomes" id="UP000095287">
    <property type="component" value="Unplaced"/>
</dbReference>
<feature type="transmembrane region" description="Helical" evidence="2">
    <location>
        <begin position="99"/>
        <end position="120"/>
    </location>
</feature>
<dbReference type="AlphaFoldDB" id="A0A1I8ASS8"/>
<organism evidence="3 4">
    <name type="scientific">Steinernema glaseri</name>
    <dbReference type="NCBI Taxonomy" id="37863"/>
    <lineage>
        <taxon>Eukaryota</taxon>
        <taxon>Metazoa</taxon>
        <taxon>Ecdysozoa</taxon>
        <taxon>Nematoda</taxon>
        <taxon>Chromadorea</taxon>
        <taxon>Rhabditida</taxon>
        <taxon>Tylenchina</taxon>
        <taxon>Panagrolaimomorpha</taxon>
        <taxon>Strongyloidoidea</taxon>
        <taxon>Steinernematidae</taxon>
        <taxon>Steinernema</taxon>
    </lineage>
</organism>
<evidence type="ECO:0000313" key="4">
    <source>
        <dbReference type="WBParaSite" id="L893_g8805.t1"/>
    </source>
</evidence>
<feature type="region of interest" description="Disordered" evidence="1">
    <location>
        <begin position="1"/>
        <end position="77"/>
    </location>
</feature>
<reference evidence="4" key="1">
    <citation type="submission" date="2016-11" db="UniProtKB">
        <authorList>
            <consortium name="WormBaseParasite"/>
        </authorList>
    </citation>
    <scope>IDENTIFICATION</scope>
</reference>
<feature type="compositionally biased region" description="Acidic residues" evidence="1">
    <location>
        <begin position="1"/>
        <end position="10"/>
    </location>
</feature>
<keyword evidence="2" id="KW-1133">Transmembrane helix</keyword>
<protein>
    <submittedName>
        <fullName evidence="4">SLC3A2_N domain-containing protein</fullName>
    </submittedName>
</protein>
<accession>A0A1I8ASS8</accession>
<keyword evidence="2" id="KW-0812">Transmembrane</keyword>
<evidence type="ECO:0000313" key="3">
    <source>
        <dbReference type="Proteomes" id="UP000095287"/>
    </source>
</evidence>